<dbReference type="Proteomes" id="UP000006832">
    <property type="component" value="Chromosome"/>
</dbReference>
<dbReference type="InterPro" id="IPR023459">
    <property type="entry name" value="Tscrpt_elong_fac_GreA/B_fam"/>
</dbReference>
<dbReference type="Gene3D" id="1.10.287.180">
    <property type="entry name" value="Transcription elongation factor, GreA/GreB, N-terminal domain"/>
    <property type="match status" value="1"/>
</dbReference>
<proteinExistence type="inferred from homology"/>
<dbReference type="SUPFAM" id="SSF54534">
    <property type="entry name" value="FKBP-like"/>
    <property type="match status" value="1"/>
</dbReference>
<dbReference type="AlphaFoldDB" id="A0A0H3AZ13"/>
<dbReference type="GO" id="GO:0032784">
    <property type="term" value="P:regulation of DNA-templated transcription elongation"/>
    <property type="evidence" value="ECO:0007669"/>
    <property type="project" value="UniProtKB-UniRule"/>
</dbReference>
<comment type="similarity">
    <text evidence="1 8 9">Belongs to the GreA/GreB family.</text>
</comment>
<accession>A0A0H3AZ13</accession>
<dbReference type="NCBIfam" id="NF001264">
    <property type="entry name" value="PRK00226.1-5"/>
    <property type="match status" value="1"/>
</dbReference>
<evidence type="ECO:0000313" key="12">
    <source>
        <dbReference type="EMBL" id="ABV76896.1"/>
    </source>
</evidence>
<dbReference type="PROSITE" id="PS00830">
    <property type="entry name" value="GREAB_2"/>
    <property type="match status" value="1"/>
</dbReference>
<dbReference type="HAMAP" id="MF_00105">
    <property type="entry name" value="GreA_GreB"/>
    <property type="match status" value="1"/>
</dbReference>
<evidence type="ECO:0000256" key="9">
    <source>
        <dbReference type="RuleBase" id="RU000556"/>
    </source>
</evidence>
<dbReference type="InterPro" id="IPR022691">
    <property type="entry name" value="Tscrpt_elong_fac_GreA/B_N"/>
</dbReference>
<evidence type="ECO:0000259" key="11">
    <source>
        <dbReference type="Pfam" id="PF03449"/>
    </source>
</evidence>
<dbReference type="Pfam" id="PF01272">
    <property type="entry name" value="GreA_GreB"/>
    <property type="match status" value="1"/>
</dbReference>
<dbReference type="InterPro" id="IPR018151">
    <property type="entry name" value="TF_GreA/GreB_CS"/>
</dbReference>
<evidence type="ECO:0000256" key="1">
    <source>
        <dbReference type="ARBA" id="ARBA00008213"/>
    </source>
</evidence>
<evidence type="ECO:0000256" key="3">
    <source>
        <dbReference type="ARBA" id="ARBA00023015"/>
    </source>
</evidence>
<dbReference type="PROSITE" id="PS00829">
    <property type="entry name" value="GREAB_1"/>
    <property type="match status" value="1"/>
</dbReference>
<protein>
    <recommendedName>
        <fullName evidence="2 8">Transcription elongation factor GreA</fullName>
    </recommendedName>
    <alternativeName>
        <fullName evidence="7 8">Transcript cleavage factor GreA</fullName>
    </alternativeName>
</protein>
<keyword evidence="12" id="KW-0251">Elongation factor</keyword>
<keyword evidence="3 8" id="KW-0805">Transcription regulation</keyword>
<dbReference type="InterPro" id="IPR028624">
    <property type="entry name" value="Tscrpt_elong_fac_GreA/B"/>
</dbReference>
<dbReference type="FunFam" id="3.10.50.30:FF:000001">
    <property type="entry name" value="Transcription elongation factor GreA"/>
    <property type="match status" value="1"/>
</dbReference>
<sequence length="206" mass="23344">MTIFRQCQIIKKAYLTNFTITNILAEIYIIENSILKLLNLYNIIMNTKFPITAKGFEKLEHELKHLKHVERKKISADIAEAREHGDLSENAEYEAAREKQAFIEGRIKELEDMTARAEIIDIGKLSGDNIKFGATVTLIDDDTEEEVTYIIVGEYEADITRKRVSIASPIAKALIGKSVGDFVEVTTPKGSKSYEVVTVEYKELEL</sequence>
<keyword evidence="5 8" id="KW-0804">Transcription</keyword>
<dbReference type="GO" id="GO:0006354">
    <property type="term" value="P:DNA-templated transcription elongation"/>
    <property type="evidence" value="ECO:0007669"/>
    <property type="project" value="TreeGrafter"/>
</dbReference>
<evidence type="ECO:0000256" key="4">
    <source>
        <dbReference type="ARBA" id="ARBA00023125"/>
    </source>
</evidence>
<dbReference type="InterPro" id="IPR001437">
    <property type="entry name" value="Tscrpt_elong_fac_GreA/B_C"/>
</dbReference>
<dbReference type="Pfam" id="PF03449">
    <property type="entry name" value="GreA_GreB_N"/>
    <property type="match status" value="1"/>
</dbReference>
<feature type="domain" description="Transcription elongation factor GreA/GreB C-terminal" evidence="10">
    <location>
        <begin position="127"/>
        <end position="201"/>
    </location>
</feature>
<dbReference type="GO" id="GO:0070063">
    <property type="term" value="F:RNA polymerase binding"/>
    <property type="evidence" value="ECO:0007669"/>
    <property type="project" value="InterPro"/>
</dbReference>
<dbReference type="FunFam" id="1.10.287.180:FF:000001">
    <property type="entry name" value="Transcription elongation factor GreA"/>
    <property type="match status" value="1"/>
</dbReference>
<evidence type="ECO:0000313" key="13">
    <source>
        <dbReference type="Proteomes" id="UP000006832"/>
    </source>
</evidence>
<keyword evidence="12" id="KW-0648">Protein biosynthesis</keyword>
<dbReference type="InterPro" id="IPR006359">
    <property type="entry name" value="Tscrpt_elong_fac_GreA"/>
</dbReference>
<evidence type="ECO:0000256" key="2">
    <source>
        <dbReference type="ARBA" id="ARBA00013729"/>
    </source>
</evidence>
<keyword evidence="4 8" id="KW-0238">DNA-binding</keyword>
<comment type="function">
    <text evidence="6 8 9">Necessary for efficient RNA polymerase transcription elongation past template-encoded arresting sites. The arresting sites in DNA have the property of trapping a certain fraction of elongating RNA polymerases that pass through, resulting in locked ternary complexes. Cleavage of the nascent transcript by cleavage factors such as GreA or GreB allows the resumption of elongation from the new 3'terminus. GreA releases sequences of 2 to 3 nucleotides.</text>
</comment>
<dbReference type="EMBL" id="CP000848">
    <property type="protein sequence ID" value="ABV76896.1"/>
    <property type="molecule type" value="Genomic_DNA"/>
</dbReference>
<dbReference type="HOGENOM" id="CLU_101379_2_0_5"/>
<evidence type="ECO:0000256" key="7">
    <source>
        <dbReference type="ARBA" id="ARBA00030776"/>
    </source>
</evidence>
<evidence type="ECO:0000256" key="6">
    <source>
        <dbReference type="ARBA" id="ARBA00024916"/>
    </source>
</evidence>
<dbReference type="NCBIfam" id="TIGR01462">
    <property type="entry name" value="greA"/>
    <property type="match status" value="1"/>
</dbReference>
<evidence type="ECO:0000256" key="8">
    <source>
        <dbReference type="HAMAP-Rule" id="MF_00105"/>
    </source>
</evidence>
<name>A0A0H3AZ13_RICRS</name>
<dbReference type="GO" id="GO:0003746">
    <property type="term" value="F:translation elongation factor activity"/>
    <property type="evidence" value="ECO:0007669"/>
    <property type="project" value="UniProtKB-KW"/>
</dbReference>
<dbReference type="InterPro" id="IPR036953">
    <property type="entry name" value="GreA/GreB_C_sf"/>
</dbReference>
<dbReference type="Gene3D" id="3.10.50.30">
    <property type="entry name" value="Transcription elongation factor, GreA/GreB, C-terminal domain"/>
    <property type="match status" value="1"/>
</dbReference>
<evidence type="ECO:0000256" key="5">
    <source>
        <dbReference type="ARBA" id="ARBA00023163"/>
    </source>
</evidence>
<organism evidence="12 13">
    <name type="scientific">Rickettsia rickettsii (strain Sheila Smith)</name>
    <dbReference type="NCBI Taxonomy" id="392021"/>
    <lineage>
        <taxon>Bacteria</taxon>
        <taxon>Pseudomonadati</taxon>
        <taxon>Pseudomonadota</taxon>
        <taxon>Alphaproteobacteria</taxon>
        <taxon>Rickettsiales</taxon>
        <taxon>Rickettsiaceae</taxon>
        <taxon>Rickettsieae</taxon>
        <taxon>Rickettsia</taxon>
        <taxon>spotted fever group</taxon>
    </lineage>
</organism>
<dbReference type="SUPFAM" id="SSF46557">
    <property type="entry name" value="GreA transcript cleavage protein, N-terminal domain"/>
    <property type="match status" value="1"/>
</dbReference>
<evidence type="ECO:0000259" key="10">
    <source>
        <dbReference type="Pfam" id="PF01272"/>
    </source>
</evidence>
<dbReference type="NCBIfam" id="NF001263">
    <property type="entry name" value="PRK00226.1-4"/>
    <property type="match status" value="1"/>
</dbReference>
<dbReference type="InterPro" id="IPR036805">
    <property type="entry name" value="Tscrpt_elong_fac_GreA/B_N_sf"/>
</dbReference>
<reference evidence="13" key="1">
    <citation type="submission" date="2007-09" db="EMBL/GenBank/DDBJ databases">
        <title>Complete genome sequence of Rickettsia rickettsii.</title>
        <authorList>
            <person name="Madan A."/>
            <person name="Fahey J."/>
            <person name="Helton E."/>
            <person name="Ketteman M."/>
            <person name="Madan A."/>
            <person name="Rodrigues S."/>
            <person name="Sanchez A."/>
            <person name="Dasch G."/>
            <person name="Eremeeva M."/>
        </authorList>
    </citation>
    <scope>NUCLEOTIDE SEQUENCE [LARGE SCALE GENOMIC DNA]</scope>
    <source>
        <strain evidence="13">Sheila Smith</strain>
    </source>
</reference>
<gene>
    <name evidence="8 12" type="primary">greA</name>
    <name evidence="12" type="ordered locus">A1G_07285</name>
</gene>
<dbReference type="KEGG" id="rri:A1G_07285"/>
<feature type="domain" description="Transcription elongation factor GreA/GreB N-terminal" evidence="11">
    <location>
        <begin position="50"/>
        <end position="119"/>
    </location>
</feature>
<dbReference type="GO" id="GO:0003677">
    <property type="term" value="F:DNA binding"/>
    <property type="evidence" value="ECO:0007669"/>
    <property type="project" value="UniProtKB-UniRule"/>
</dbReference>
<dbReference type="PANTHER" id="PTHR30437:SF4">
    <property type="entry name" value="TRANSCRIPTION ELONGATION FACTOR GREA"/>
    <property type="match status" value="1"/>
</dbReference>
<dbReference type="PANTHER" id="PTHR30437">
    <property type="entry name" value="TRANSCRIPTION ELONGATION FACTOR GREA"/>
    <property type="match status" value="1"/>
</dbReference>
<dbReference type="NCBIfam" id="NF001261">
    <property type="entry name" value="PRK00226.1-2"/>
    <property type="match status" value="1"/>
</dbReference>